<dbReference type="eggNOG" id="ENOG502T5MZ">
    <property type="taxonomic scope" value="Eukaryota"/>
</dbReference>
<dbReference type="HOGENOM" id="CLU_1310497_0_0_1"/>
<accession>S7ZHX7</accession>
<dbReference type="Proteomes" id="UP000019376">
    <property type="component" value="Unassembled WGS sequence"/>
</dbReference>
<keyword evidence="3" id="KW-1185">Reference proteome</keyword>
<protein>
    <submittedName>
        <fullName evidence="2">Uncharacterized protein</fullName>
    </submittedName>
</protein>
<dbReference type="OrthoDB" id="4368627at2759"/>
<name>S7ZHX7_PENO1</name>
<feature type="coiled-coil region" evidence="1">
    <location>
        <begin position="29"/>
        <end position="63"/>
    </location>
</feature>
<sequence>MAKEAPSLQYDAEQGVAAHQGGFGLLAEMRGMRAEWAKMNDRIKDLESNQQSHLGQIKKLESHRQSHLDLRQRAISSWVRDALQKDTERRKEEIRRLNKGPIYGGDVRSDTMVVTERYRKTSTEWKSFQTLYGLTPEAIQDLDQAECSESLQALNRAASILFEKRCARLPAEVLRKRDDLVALLVQKNYEEAEEMSRTFLCKEESSVAGE</sequence>
<dbReference type="EMBL" id="KB644412">
    <property type="protein sequence ID" value="EPS30260.1"/>
    <property type="molecule type" value="Genomic_DNA"/>
</dbReference>
<gene>
    <name evidence="2" type="ORF">PDE_05211</name>
</gene>
<reference evidence="2 3" key="1">
    <citation type="journal article" date="2013" name="PLoS ONE">
        <title>Genomic and secretomic analyses reveal unique features of the lignocellulolytic enzyme system of Penicillium decumbens.</title>
        <authorList>
            <person name="Liu G."/>
            <person name="Zhang L."/>
            <person name="Wei X."/>
            <person name="Zou G."/>
            <person name="Qin Y."/>
            <person name="Ma L."/>
            <person name="Li J."/>
            <person name="Zheng H."/>
            <person name="Wang S."/>
            <person name="Wang C."/>
            <person name="Xun L."/>
            <person name="Zhao G.-P."/>
            <person name="Zhou Z."/>
            <person name="Qu Y."/>
        </authorList>
    </citation>
    <scope>NUCLEOTIDE SEQUENCE [LARGE SCALE GENOMIC DNA]</scope>
    <source>
        <strain evidence="3">114-2 / CGMCC 5302</strain>
    </source>
</reference>
<keyword evidence="1" id="KW-0175">Coiled coil</keyword>
<evidence type="ECO:0000313" key="2">
    <source>
        <dbReference type="EMBL" id="EPS30260.1"/>
    </source>
</evidence>
<evidence type="ECO:0000256" key="1">
    <source>
        <dbReference type="SAM" id="Coils"/>
    </source>
</evidence>
<dbReference type="AlphaFoldDB" id="S7ZHX7"/>
<organism evidence="2 3">
    <name type="scientific">Penicillium oxalicum (strain 114-2 / CGMCC 5302)</name>
    <name type="common">Penicillium decumbens</name>
    <dbReference type="NCBI Taxonomy" id="933388"/>
    <lineage>
        <taxon>Eukaryota</taxon>
        <taxon>Fungi</taxon>
        <taxon>Dikarya</taxon>
        <taxon>Ascomycota</taxon>
        <taxon>Pezizomycotina</taxon>
        <taxon>Eurotiomycetes</taxon>
        <taxon>Eurotiomycetidae</taxon>
        <taxon>Eurotiales</taxon>
        <taxon>Aspergillaceae</taxon>
        <taxon>Penicillium</taxon>
    </lineage>
</organism>
<evidence type="ECO:0000313" key="3">
    <source>
        <dbReference type="Proteomes" id="UP000019376"/>
    </source>
</evidence>
<dbReference type="STRING" id="933388.S7ZHX7"/>
<proteinExistence type="predicted"/>